<dbReference type="AlphaFoldDB" id="A0A6H5H3T2"/>
<dbReference type="EMBL" id="CADCXU010024484">
    <property type="protein sequence ID" value="CAB0011916.1"/>
    <property type="molecule type" value="Genomic_DNA"/>
</dbReference>
<feature type="non-terminal residue" evidence="1">
    <location>
        <position position="54"/>
    </location>
</feature>
<gene>
    <name evidence="1" type="ORF">NTEN_LOCUS16764</name>
</gene>
<proteinExistence type="predicted"/>
<evidence type="ECO:0000313" key="2">
    <source>
        <dbReference type="Proteomes" id="UP000479000"/>
    </source>
</evidence>
<name>A0A6H5H3T2_9HEMI</name>
<dbReference type="Proteomes" id="UP000479000">
    <property type="component" value="Unassembled WGS sequence"/>
</dbReference>
<sequence>MELDSGELMYYFTWVQPIRRILPTIPCQHFLIKAGQHCVAGFGKPGMNHLSFEQ</sequence>
<accession>A0A6H5H3T2</accession>
<organism evidence="1 2">
    <name type="scientific">Nesidiocoris tenuis</name>
    <dbReference type="NCBI Taxonomy" id="355587"/>
    <lineage>
        <taxon>Eukaryota</taxon>
        <taxon>Metazoa</taxon>
        <taxon>Ecdysozoa</taxon>
        <taxon>Arthropoda</taxon>
        <taxon>Hexapoda</taxon>
        <taxon>Insecta</taxon>
        <taxon>Pterygota</taxon>
        <taxon>Neoptera</taxon>
        <taxon>Paraneoptera</taxon>
        <taxon>Hemiptera</taxon>
        <taxon>Heteroptera</taxon>
        <taxon>Panheteroptera</taxon>
        <taxon>Cimicomorpha</taxon>
        <taxon>Miridae</taxon>
        <taxon>Dicyphina</taxon>
        <taxon>Nesidiocoris</taxon>
    </lineage>
</organism>
<protein>
    <submittedName>
        <fullName evidence="1">Uncharacterized protein</fullName>
    </submittedName>
</protein>
<evidence type="ECO:0000313" key="1">
    <source>
        <dbReference type="EMBL" id="CAB0011916.1"/>
    </source>
</evidence>
<reference evidence="1 2" key="1">
    <citation type="submission" date="2020-02" db="EMBL/GenBank/DDBJ databases">
        <authorList>
            <person name="Ferguson B K."/>
        </authorList>
    </citation>
    <scope>NUCLEOTIDE SEQUENCE [LARGE SCALE GENOMIC DNA]</scope>
</reference>
<keyword evidence="2" id="KW-1185">Reference proteome</keyword>